<name>M7ZNC5_TRIUA</name>
<protein>
    <recommendedName>
        <fullName evidence="1">1,3-beta-glucan synthase component FKS1-like domain-containing protein</fullName>
    </recommendedName>
</protein>
<dbReference type="GO" id="GO:0046527">
    <property type="term" value="F:glucosyltransferase activity"/>
    <property type="evidence" value="ECO:0007669"/>
    <property type="project" value="TreeGrafter"/>
</dbReference>
<dbReference type="InterPro" id="IPR026899">
    <property type="entry name" value="FKS1-like_dom1"/>
</dbReference>
<dbReference type="STRING" id="4572.M7ZNC5"/>
<dbReference type="EMBL" id="KD189178">
    <property type="protein sequence ID" value="EMS53860.1"/>
    <property type="molecule type" value="Genomic_DNA"/>
</dbReference>
<proteinExistence type="predicted"/>
<dbReference type="Pfam" id="PF14288">
    <property type="entry name" value="FKS1_dom1"/>
    <property type="match status" value="1"/>
</dbReference>
<dbReference type="GO" id="GO:0005886">
    <property type="term" value="C:plasma membrane"/>
    <property type="evidence" value="ECO:0007669"/>
    <property type="project" value="TreeGrafter"/>
</dbReference>
<dbReference type="SMART" id="SM01205">
    <property type="entry name" value="FKS1_dom1"/>
    <property type="match status" value="1"/>
</dbReference>
<dbReference type="OMA" id="WIRMAFE"/>
<organism evidence="2">
    <name type="scientific">Triticum urartu</name>
    <name type="common">Red wild einkorn</name>
    <name type="synonym">Crithodium urartu</name>
    <dbReference type="NCBI Taxonomy" id="4572"/>
    <lineage>
        <taxon>Eukaryota</taxon>
        <taxon>Viridiplantae</taxon>
        <taxon>Streptophyta</taxon>
        <taxon>Embryophyta</taxon>
        <taxon>Tracheophyta</taxon>
        <taxon>Spermatophyta</taxon>
        <taxon>Magnoliopsida</taxon>
        <taxon>Liliopsida</taxon>
        <taxon>Poales</taxon>
        <taxon>Poaceae</taxon>
        <taxon>BOP clade</taxon>
        <taxon>Pooideae</taxon>
        <taxon>Triticodae</taxon>
        <taxon>Triticeae</taxon>
        <taxon>Triticinae</taxon>
        <taxon>Triticum</taxon>
    </lineage>
</organism>
<feature type="domain" description="1,3-beta-glucan synthase component FKS1-like" evidence="1">
    <location>
        <begin position="12"/>
        <end position="95"/>
    </location>
</feature>
<dbReference type="PANTHER" id="PTHR12741:SF103">
    <property type="entry name" value="1,3-BETA-GLUCAN SYNTHASE"/>
    <property type="match status" value="1"/>
</dbReference>
<reference evidence="2" key="1">
    <citation type="journal article" date="2013" name="Nature">
        <title>Draft genome of the wheat A-genome progenitor Triticum urartu.</title>
        <authorList>
            <person name="Ling H.Q."/>
            <person name="Zhao S."/>
            <person name="Liu D."/>
            <person name="Wang J."/>
            <person name="Sun H."/>
            <person name="Zhang C."/>
            <person name="Fan H."/>
            <person name="Li D."/>
            <person name="Dong L."/>
            <person name="Tao Y."/>
            <person name="Gao C."/>
            <person name="Wu H."/>
            <person name="Li Y."/>
            <person name="Cui Y."/>
            <person name="Guo X."/>
            <person name="Zheng S."/>
            <person name="Wang B."/>
            <person name="Yu K."/>
            <person name="Liang Q."/>
            <person name="Yang W."/>
            <person name="Lou X."/>
            <person name="Chen J."/>
            <person name="Feng M."/>
            <person name="Jian J."/>
            <person name="Zhang X."/>
            <person name="Luo G."/>
            <person name="Jiang Y."/>
            <person name="Liu J."/>
            <person name="Wang Z."/>
            <person name="Sha Y."/>
            <person name="Zhang B."/>
            <person name="Wu H."/>
            <person name="Tang D."/>
            <person name="Shen Q."/>
            <person name="Xue P."/>
            <person name="Zou S."/>
            <person name="Wang X."/>
            <person name="Liu X."/>
            <person name="Wang F."/>
            <person name="Yang Y."/>
            <person name="An X."/>
            <person name="Dong Z."/>
            <person name="Zhang K."/>
            <person name="Zhang X."/>
            <person name="Luo M.C."/>
            <person name="Dvorak J."/>
            <person name="Tong Y."/>
            <person name="Wang J."/>
            <person name="Yang H."/>
            <person name="Li Z."/>
            <person name="Wang D."/>
            <person name="Zhang A."/>
            <person name="Wang J."/>
        </authorList>
    </citation>
    <scope>NUCLEOTIDE SEQUENCE</scope>
</reference>
<accession>M7ZNC5</accession>
<evidence type="ECO:0000313" key="2">
    <source>
        <dbReference type="EMBL" id="EMS53860.1"/>
    </source>
</evidence>
<gene>
    <name evidence="2" type="ORF">TRIUR3_10709</name>
</gene>
<dbReference type="AlphaFoldDB" id="M7ZNC5"/>
<sequence>MEKSGDVSWIRMAFELYGILAGNLIPTTGENVKPAYGSQEEAFLNKVVTPIYKVIEKEALRSKTIKSGHSDWRNYDDVNEYFWSRDCFLLGWPMRDDADFFQVPHDAPLNKMNVENGHHWMGKVNFAEIRSLWHIFRSFDRMWSFLILSLQAMIIIARNGGRPSDIFDAGTFKQISSIFTTDAILKLFQSILGIVLSWKARRSMAFAVKLRYILKLLSSAAWVIILTVTYAYIWENPTGLGRKLTARLSDGRKHPTLYVHAVMIYLAPNMLAAILLFSPEFGRFLENSSIRVIRLMMWWSQECMQADIPFSSVVPCAYAPLSSESVVEGFLCYLTKMRYKIFHAMRAQQVKENNNVGVIIALWAPIILVYFMDIQIWYAIFSSLTGGINGLFGRLGESFTFLVMLACFVHMVFFGLNGIRSNKYYVILAMIKEMDMLRVPYYKDPEMDITQWPPFLLASKQKNKAEDKGQVIILFQDMLEVVTRDIMDEEPTE</sequence>
<dbReference type="eggNOG" id="KOG0916">
    <property type="taxonomic scope" value="Eukaryota"/>
</dbReference>
<evidence type="ECO:0000259" key="1">
    <source>
        <dbReference type="SMART" id="SM01205"/>
    </source>
</evidence>
<dbReference type="PANTHER" id="PTHR12741">
    <property type="entry name" value="LYST-INTERACTING PROTEIN LIP5 DOPAMINE RESPONSIVE PROTEIN DRG-1"/>
    <property type="match status" value="1"/>
</dbReference>